<evidence type="ECO:0000313" key="2">
    <source>
        <dbReference type="EMBL" id="ASK65508.1"/>
    </source>
</evidence>
<gene>
    <name evidence="2" type="ORF">CFK39_06315</name>
</gene>
<name>A0A220UBB9_9MICO</name>
<sequence length="282" mass="30235">MDASQILGGIRHQVGITRADLARLCGVSPSTVGRIEKGELDPTWGTFTRILESSGFMLHGEWIVPTGDASAAVAARFVLDRVLDHVLARGSSTPTETSAPTGPAILAALDGPAELQAWWQRWHRAGWLSDAPTTMGIKFLSHHASVVSREGRAAMPRLVVGEGRRWRDLVLRIDEAGFTYAVSDLTTALESPSAGLTDSPRIYVSDLSMVASVLRLESSPSGRGIHLVSAEWPELEDIVVGDGICFTSVGQAIMDNLTGDEAERRNSDRTLSQLMAGILPVG</sequence>
<dbReference type="SMART" id="SM00530">
    <property type="entry name" value="HTH_XRE"/>
    <property type="match status" value="1"/>
</dbReference>
<dbReference type="InterPro" id="IPR010982">
    <property type="entry name" value="Lambda_DNA-bd_dom_sf"/>
</dbReference>
<dbReference type="RefSeq" id="WP_089064749.1">
    <property type="nucleotide sequence ID" value="NZ_CP022316.1"/>
</dbReference>
<dbReference type="PROSITE" id="PS50943">
    <property type="entry name" value="HTH_CROC1"/>
    <property type="match status" value="1"/>
</dbReference>
<feature type="domain" description="HTH cro/C1-type" evidence="1">
    <location>
        <begin position="10"/>
        <end position="43"/>
    </location>
</feature>
<proteinExistence type="predicted"/>
<evidence type="ECO:0000313" key="3">
    <source>
        <dbReference type="Proteomes" id="UP000198398"/>
    </source>
</evidence>
<dbReference type="AlphaFoldDB" id="A0A220UBB9"/>
<dbReference type="Gene3D" id="1.10.260.40">
    <property type="entry name" value="lambda repressor-like DNA-binding domains"/>
    <property type="match status" value="1"/>
</dbReference>
<dbReference type="InterPro" id="IPR001387">
    <property type="entry name" value="Cro/C1-type_HTH"/>
</dbReference>
<evidence type="ECO:0000259" key="1">
    <source>
        <dbReference type="PROSITE" id="PS50943"/>
    </source>
</evidence>
<protein>
    <recommendedName>
        <fullName evidence="1">HTH cro/C1-type domain-containing protein</fullName>
    </recommendedName>
</protein>
<dbReference type="CDD" id="cd00093">
    <property type="entry name" value="HTH_XRE"/>
    <property type="match status" value="1"/>
</dbReference>
<dbReference type="Proteomes" id="UP000198398">
    <property type="component" value="Chromosome"/>
</dbReference>
<dbReference type="EMBL" id="CP022316">
    <property type="protein sequence ID" value="ASK65508.1"/>
    <property type="molecule type" value="Genomic_DNA"/>
</dbReference>
<dbReference type="KEGG" id="brv:CFK39_06315"/>
<accession>A0A220UBB9</accession>
<dbReference type="GO" id="GO:0003677">
    <property type="term" value="F:DNA binding"/>
    <property type="evidence" value="ECO:0007669"/>
    <property type="project" value="InterPro"/>
</dbReference>
<reference evidence="3" key="1">
    <citation type="submission" date="2017-07" db="EMBL/GenBank/DDBJ databases">
        <title>Brachybacterium sp. VR2415.</title>
        <authorList>
            <person name="Tak E.J."/>
            <person name="Bae J.-W."/>
        </authorList>
    </citation>
    <scope>NUCLEOTIDE SEQUENCE [LARGE SCALE GENOMIC DNA]</scope>
    <source>
        <strain evidence="3">VR2415</strain>
    </source>
</reference>
<organism evidence="2 3">
    <name type="scientific">Brachybacterium avium</name>
    <dbReference type="NCBI Taxonomy" id="2017485"/>
    <lineage>
        <taxon>Bacteria</taxon>
        <taxon>Bacillati</taxon>
        <taxon>Actinomycetota</taxon>
        <taxon>Actinomycetes</taxon>
        <taxon>Micrococcales</taxon>
        <taxon>Dermabacteraceae</taxon>
        <taxon>Brachybacterium</taxon>
    </lineage>
</organism>
<keyword evidence="3" id="KW-1185">Reference proteome</keyword>
<dbReference type="SUPFAM" id="SSF47413">
    <property type="entry name" value="lambda repressor-like DNA-binding domains"/>
    <property type="match status" value="1"/>
</dbReference>
<dbReference type="OrthoDB" id="3824825at2"/>
<dbReference type="Pfam" id="PF13560">
    <property type="entry name" value="HTH_31"/>
    <property type="match status" value="1"/>
</dbReference>